<reference evidence="12 13" key="1">
    <citation type="submission" date="2020-08" db="EMBL/GenBank/DDBJ databases">
        <authorList>
            <person name="Hejnol A."/>
        </authorList>
    </citation>
    <scope>NUCLEOTIDE SEQUENCE [LARGE SCALE GENOMIC DNA]</scope>
</reference>
<comment type="subcellular location">
    <subcellularLocation>
        <location evidence="1">Membrane</location>
        <topology evidence="1">Multi-pass membrane protein</topology>
    </subcellularLocation>
</comment>
<protein>
    <recommendedName>
        <fullName evidence="9">Transporter</fullName>
    </recommendedName>
</protein>
<evidence type="ECO:0000256" key="1">
    <source>
        <dbReference type="ARBA" id="ARBA00004141"/>
    </source>
</evidence>
<proteinExistence type="inferred from homology"/>
<accession>A0A7I8VW71</accession>
<keyword evidence="7" id="KW-0325">Glycoprotein</keyword>
<dbReference type="PRINTS" id="PR00176">
    <property type="entry name" value="NANEUSMPORT"/>
</dbReference>
<comment type="caution">
    <text evidence="12">The sequence shown here is derived from an EMBL/GenBank/DDBJ whole genome shotgun (WGS) entry which is preliminary data.</text>
</comment>
<feature type="compositionally biased region" description="Basic and acidic residues" evidence="10">
    <location>
        <begin position="1"/>
        <end position="20"/>
    </location>
</feature>
<dbReference type="PROSITE" id="PS50267">
    <property type="entry name" value="NA_NEUROTRAN_SYMP_3"/>
    <property type="match status" value="1"/>
</dbReference>
<dbReference type="PROSITE" id="PS00610">
    <property type="entry name" value="NA_NEUROTRAN_SYMP_1"/>
    <property type="match status" value="1"/>
</dbReference>
<feature type="transmembrane region" description="Helical" evidence="11">
    <location>
        <begin position="80"/>
        <end position="98"/>
    </location>
</feature>
<dbReference type="InterPro" id="IPR000175">
    <property type="entry name" value="Na/ntran_symport"/>
</dbReference>
<dbReference type="GO" id="GO:0005886">
    <property type="term" value="C:plasma membrane"/>
    <property type="evidence" value="ECO:0007669"/>
    <property type="project" value="TreeGrafter"/>
</dbReference>
<evidence type="ECO:0000313" key="13">
    <source>
        <dbReference type="Proteomes" id="UP000549394"/>
    </source>
</evidence>
<comment type="similarity">
    <text evidence="2 9">Belongs to the sodium:neurotransmitter symporter (SNF) (TC 2.A.22) family.</text>
</comment>
<organism evidence="12 13">
    <name type="scientific">Dimorphilus gyrociliatus</name>
    <dbReference type="NCBI Taxonomy" id="2664684"/>
    <lineage>
        <taxon>Eukaryota</taxon>
        <taxon>Metazoa</taxon>
        <taxon>Spiralia</taxon>
        <taxon>Lophotrochozoa</taxon>
        <taxon>Annelida</taxon>
        <taxon>Polychaeta</taxon>
        <taxon>Polychaeta incertae sedis</taxon>
        <taxon>Dinophilidae</taxon>
        <taxon>Dimorphilus</taxon>
    </lineage>
</organism>
<sequence>MGVKERLCMNRSSREERQSNCEETQNINQENVVNEEPAEPGRIKWSSPTEFMLTCIGYSVGLGNVWRFPYLCYKSGGGAFLIPYMIMMALIGCPGLFLEYSFGQFWGIGGLTIFKKVCPLFQGGFLIIFLQQPIQFCPCDDTSP</sequence>
<dbReference type="SUPFAM" id="SSF161070">
    <property type="entry name" value="SNF-like"/>
    <property type="match status" value="1"/>
</dbReference>
<dbReference type="PANTHER" id="PTHR11616:SF321">
    <property type="entry name" value="SODIUM-DEPENDENT NUTRIENT AMINO ACID TRANSPORTER 1-RELATED"/>
    <property type="match status" value="1"/>
</dbReference>
<gene>
    <name evidence="12" type="ORF">DGYR_LOCUS8140</name>
</gene>
<feature type="binding site" evidence="8">
    <location>
        <position position="64"/>
    </location>
    <ligand>
        <name>Na(+)</name>
        <dbReference type="ChEBI" id="CHEBI:29101"/>
        <label>1</label>
    </ligand>
</feature>
<keyword evidence="9" id="KW-0769">Symport</keyword>
<evidence type="ECO:0000256" key="11">
    <source>
        <dbReference type="SAM" id="Phobius"/>
    </source>
</evidence>
<keyword evidence="3 9" id="KW-0813">Transport</keyword>
<evidence type="ECO:0000256" key="9">
    <source>
        <dbReference type="RuleBase" id="RU003732"/>
    </source>
</evidence>
<evidence type="ECO:0000256" key="4">
    <source>
        <dbReference type="ARBA" id="ARBA00022692"/>
    </source>
</evidence>
<keyword evidence="5 11" id="KW-1133">Transmembrane helix</keyword>
<evidence type="ECO:0000256" key="3">
    <source>
        <dbReference type="ARBA" id="ARBA00022448"/>
    </source>
</evidence>
<evidence type="ECO:0000256" key="10">
    <source>
        <dbReference type="SAM" id="MobiDB-lite"/>
    </source>
</evidence>
<dbReference type="EMBL" id="CAJFCJ010000011">
    <property type="protein sequence ID" value="CAD5119975.1"/>
    <property type="molecule type" value="Genomic_DNA"/>
</dbReference>
<dbReference type="Pfam" id="PF00209">
    <property type="entry name" value="SNF"/>
    <property type="match status" value="1"/>
</dbReference>
<dbReference type="AlphaFoldDB" id="A0A7I8VW71"/>
<evidence type="ECO:0000256" key="8">
    <source>
        <dbReference type="PIRSR" id="PIRSR600175-1"/>
    </source>
</evidence>
<dbReference type="GO" id="GO:0005283">
    <property type="term" value="F:amino acid:sodium symporter activity"/>
    <property type="evidence" value="ECO:0007669"/>
    <property type="project" value="TreeGrafter"/>
</dbReference>
<evidence type="ECO:0000256" key="7">
    <source>
        <dbReference type="ARBA" id="ARBA00023180"/>
    </source>
</evidence>
<evidence type="ECO:0000256" key="2">
    <source>
        <dbReference type="ARBA" id="ARBA00006459"/>
    </source>
</evidence>
<feature type="region of interest" description="Disordered" evidence="10">
    <location>
        <begin position="1"/>
        <end position="24"/>
    </location>
</feature>
<dbReference type="InterPro" id="IPR037272">
    <property type="entry name" value="SNS_sf"/>
</dbReference>
<dbReference type="GO" id="GO:0089718">
    <property type="term" value="P:amino acid import across plasma membrane"/>
    <property type="evidence" value="ECO:0007669"/>
    <property type="project" value="TreeGrafter"/>
</dbReference>
<feature type="binding site" evidence="8">
    <location>
        <position position="57"/>
    </location>
    <ligand>
        <name>Na(+)</name>
        <dbReference type="ChEBI" id="CHEBI:29101"/>
        <label>1</label>
    </ligand>
</feature>
<keyword evidence="6 11" id="KW-0472">Membrane</keyword>
<dbReference type="Proteomes" id="UP000549394">
    <property type="component" value="Unassembled WGS sequence"/>
</dbReference>
<dbReference type="OrthoDB" id="6581954at2759"/>
<dbReference type="PANTHER" id="PTHR11616">
    <property type="entry name" value="SODIUM/CHLORIDE DEPENDENT TRANSPORTER"/>
    <property type="match status" value="1"/>
</dbReference>
<keyword evidence="8" id="KW-0915">Sodium</keyword>
<name>A0A7I8VW71_9ANNE</name>
<dbReference type="GO" id="GO:0046872">
    <property type="term" value="F:metal ion binding"/>
    <property type="evidence" value="ECO:0007669"/>
    <property type="project" value="UniProtKB-KW"/>
</dbReference>
<keyword evidence="4 9" id="KW-0812">Transmembrane</keyword>
<feature type="binding site" evidence="8">
    <location>
        <position position="60"/>
    </location>
    <ligand>
        <name>Na(+)</name>
        <dbReference type="ChEBI" id="CHEBI:29101"/>
        <label>1</label>
    </ligand>
</feature>
<keyword evidence="13" id="KW-1185">Reference proteome</keyword>
<evidence type="ECO:0000256" key="5">
    <source>
        <dbReference type="ARBA" id="ARBA00022989"/>
    </source>
</evidence>
<keyword evidence="8" id="KW-0479">Metal-binding</keyword>
<evidence type="ECO:0000256" key="6">
    <source>
        <dbReference type="ARBA" id="ARBA00023136"/>
    </source>
</evidence>
<evidence type="ECO:0000313" key="12">
    <source>
        <dbReference type="EMBL" id="CAD5119975.1"/>
    </source>
</evidence>